<comment type="caution">
    <text evidence="8">The sequence shown here is derived from an EMBL/GenBank/DDBJ whole genome shotgun (WGS) entry which is preliminary data.</text>
</comment>
<feature type="transmembrane region" description="Helical" evidence="6">
    <location>
        <begin position="299"/>
        <end position="319"/>
    </location>
</feature>
<name>A0A9P8LMC2_9EUKA</name>
<dbReference type="InterPro" id="IPR020846">
    <property type="entry name" value="MFS_dom"/>
</dbReference>
<dbReference type="Pfam" id="PF07690">
    <property type="entry name" value="MFS_1"/>
    <property type="match status" value="1"/>
</dbReference>
<dbReference type="RefSeq" id="XP_067761442.1">
    <property type="nucleotide sequence ID" value="XM_067910755.1"/>
</dbReference>
<feature type="transmembrane region" description="Helical" evidence="6">
    <location>
        <begin position="350"/>
        <end position="373"/>
    </location>
</feature>
<feature type="transmembrane region" description="Helical" evidence="6">
    <location>
        <begin position="51"/>
        <end position="71"/>
    </location>
</feature>
<feature type="transmembrane region" description="Helical" evidence="6">
    <location>
        <begin position="169"/>
        <end position="187"/>
    </location>
</feature>
<accession>A0A9P8LMC2</accession>
<dbReference type="InterPro" id="IPR011701">
    <property type="entry name" value="MFS"/>
</dbReference>
<evidence type="ECO:0000313" key="8">
    <source>
        <dbReference type="EMBL" id="KAH0570669.1"/>
    </source>
</evidence>
<dbReference type="GO" id="GO:0016020">
    <property type="term" value="C:membrane"/>
    <property type="evidence" value="ECO:0007669"/>
    <property type="project" value="UniProtKB-SubCell"/>
</dbReference>
<dbReference type="PROSITE" id="PS50850">
    <property type="entry name" value="MFS"/>
    <property type="match status" value="1"/>
</dbReference>
<dbReference type="Gene3D" id="1.20.1250.20">
    <property type="entry name" value="MFS general substrate transporter like domains"/>
    <property type="match status" value="2"/>
</dbReference>
<keyword evidence="5 6" id="KW-0472">Membrane</keyword>
<keyword evidence="9" id="KW-1185">Reference proteome</keyword>
<proteinExistence type="predicted"/>
<evidence type="ECO:0000256" key="4">
    <source>
        <dbReference type="ARBA" id="ARBA00022989"/>
    </source>
</evidence>
<reference evidence="8 9" key="1">
    <citation type="journal article" date="2014" name="PLoS Genet.">
        <title>The Genome of Spironucleus salmonicida Highlights a Fish Pathogen Adapted to Fluctuating Environments.</title>
        <authorList>
            <person name="Xu F."/>
            <person name="Jerlstrom-Hultqvist J."/>
            <person name="Einarsson E."/>
            <person name="Astvaldsson A."/>
            <person name="Svard S.G."/>
            <person name="Andersson J.O."/>
        </authorList>
    </citation>
    <scope>NUCLEOTIDE SEQUENCE [LARGE SCALE GENOMIC DNA]</scope>
    <source>
        <strain evidence="8 9">ATCC 50377</strain>
    </source>
</reference>
<dbReference type="EMBL" id="AUWU02000007">
    <property type="protein sequence ID" value="KAH0570669.1"/>
    <property type="molecule type" value="Genomic_DNA"/>
</dbReference>
<evidence type="ECO:0000256" key="6">
    <source>
        <dbReference type="SAM" id="Phobius"/>
    </source>
</evidence>
<dbReference type="GO" id="GO:0022857">
    <property type="term" value="F:transmembrane transporter activity"/>
    <property type="evidence" value="ECO:0007669"/>
    <property type="project" value="InterPro"/>
</dbReference>
<keyword evidence="4 6" id="KW-1133">Transmembrane helix</keyword>
<feature type="transmembrane region" description="Helical" evidence="6">
    <location>
        <begin position="143"/>
        <end position="163"/>
    </location>
</feature>
<feature type="transmembrane region" description="Helical" evidence="6">
    <location>
        <begin position="78"/>
        <end position="97"/>
    </location>
</feature>
<feature type="transmembrane region" description="Helical" evidence="6">
    <location>
        <begin position="223"/>
        <end position="245"/>
    </location>
</feature>
<evidence type="ECO:0000259" key="7">
    <source>
        <dbReference type="PROSITE" id="PS50850"/>
    </source>
</evidence>
<dbReference type="InterPro" id="IPR036259">
    <property type="entry name" value="MFS_trans_sf"/>
</dbReference>
<dbReference type="PANTHER" id="PTHR42718">
    <property type="entry name" value="MAJOR FACILITATOR SUPERFAMILY MULTIDRUG TRANSPORTER MFSC"/>
    <property type="match status" value="1"/>
</dbReference>
<dbReference type="PANTHER" id="PTHR42718:SF9">
    <property type="entry name" value="MAJOR FACILITATOR SUPERFAMILY MULTIDRUG TRANSPORTER MFSC"/>
    <property type="match status" value="1"/>
</dbReference>
<feature type="transmembrane region" description="Helical" evidence="6">
    <location>
        <begin position="385"/>
        <end position="406"/>
    </location>
</feature>
<protein>
    <submittedName>
        <fullName evidence="8">Major facilitator superfamily protein</fullName>
    </submittedName>
</protein>
<evidence type="ECO:0000256" key="1">
    <source>
        <dbReference type="ARBA" id="ARBA00004141"/>
    </source>
</evidence>
<dbReference type="AlphaFoldDB" id="A0A9P8LMC2"/>
<feature type="transmembrane region" description="Helical" evidence="6">
    <location>
        <begin position="412"/>
        <end position="433"/>
    </location>
</feature>
<evidence type="ECO:0000256" key="2">
    <source>
        <dbReference type="ARBA" id="ARBA00022448"/>
    </source>
</evidence>
<comment type="subcellular location">
    <subcellularLocation>
        <location evidence="1">Membrane</location>
        <topology evidence="1">Multi-pass membrane protein</topology>
    </subcellularLocation>
</comment>
<gene>
    <name evidence="8" type="ORF">SS50377_26955</name>
</gene>
<sequence length="448" mass="48752">MLYKFIKPSATSFPKLIPLFLIITIIIQYDESTYPLALPVIQEKMHIDPTLSNWLITSYFLGTAAFSIPFSKFSQQFGICRTSYVLLSLTGIFYFISYFITNIYLLIILRFLVGCSSAGLHSIRNSMSAIYAKDRNFSINATLVLKSVLLAVCPTAGSLFIQYCGIGSIFLVPGSCCILSILGMLCVEEWRVETHLKFDFLGSLVLSVVLVCVNLALTLAGNGLFTFAFLSLTASCALGALLCCLEKRHPNPILRADFLKPVRFTLVLNVVNYYLQNSLSFVFPQMLKALGYSTTQVGLLQSCAAAGGIAATALSAVLLQRLSLGVLLVVSYLLFVLTVIGGMLTRESPIFALIMTSFFALGLASTTYGQILVQAPPDLLPAISGLPTSTRMVGSALAYSLSSIGWTLGREIIVFVFVTALACVALGLSAHIFRINQSKQIQNFELSI</sequence>
<feature type="transmembrane region" description="Helical" evidence="6">
    <location>
        <begin position="266"/>
        <end position="287"/>
    </location>
</feature>
<feature type="domain" description="Major facilitator superfamily (MFS) profile" evidence="7">
    <location>
        <begin position="16"/>
        <end position="448"/>
    </location>
</feature>
<evidence type="ECO:0000256" key="3">
    <source>
        <dbReference type="ARBA" id="ARBA00022692"/>
    </source>
</evidence>
<dbReference type="GeneID" id="94300978"/>
<organism evidence="8 9">
    <name type="scientific">Spironucleus salmonicida</name>
    <dbReference type="NCBI Taxonomy" id="348837"/>
    <lineage>
        <taxon>Eukaryota</taxon>
        <taxon>Metamonada</taxon>
        <taxon>Diplomonadida</taxon>
        <taxon>Hexamitidae</taxon>
        <taxon>Hexamitinae</taxon>
        <taxon>Spironucleus</taxon>
    </lineage>
</organism>
<keyword evidence="2" id="KW-0813">Transport</keyword>
<feature type="transmembrane region" description="Helical" evidence="6">
    <location>
        <begin position="326"/>
        <end position="344"/>
    </location>
</feature>
<evidence type="ECO:0000313" key="9">
    <source>
        <dbReference type="Proteomes" id="UP000018208"/>
    </source>
</evidence>
<feature type="transmembrane region" description="Helical" evidence="6">
    <location>
        <begin position="199"/>
        <end position="217"/>
    </location>
</feature>
<dbReference type="KEGG" id="ssao:94300978"/>
<dbReference type="SUPFAM" id="SSF103473">
    <property type="entry name" value="MFS general substrate transporter"/>
    <property type="match status" value="1"/>
</dbReference>
<evidence type="ECO:0000256" key="5">
    <source>
        <dbReference type="ARBA" id="ARBA00023136"/>
    </source>
</evidence>
<dbReference type="Proteomes" id="UP000018208">
    <property type="component" value="Unassembled WGS sequence"/>
</dbReference>
<keyword evidence="3 6" id="KW-0812">Transmembrane</keyword>